<reference evidence="4" key="1">
    <citation type="submission" date="2021-01" db="EMBL/GenBank/DDBJ databases">
        <authorList>
            <person name="Corre E."/>
            <person name="Pelletier E."/>
            <person name="Niang G."/>
            <person name="Scheremetjew M."/>
            <person name="Finn R."/>
            <person name="Kale V."/>
            <person name="Holt S."/>
            <person name="Cochrane G."/>
            <person name="Meng A."/>
            <person name="Brown T."/>
            <person name="Cohen L."/>
        </authorList>
    </citation>
    <scope>NUCLEOTIDE SEQUENCE</scope>
    <source>
        <strain evidence="4">CCMP722</strain>
    </source>
</reference>
<keyword evidence="2" id="KW-1133">Transmembrane helix</keyword>
<proteinExistence type="predicted"/>
<dbReference type="PANTHER" id="PTHR14969:SF13">
    <property type="entry name" value="AT30094P"/>
    <property type="match status" value="1"/>
</dbReference>
<feature type="compositionally biased region" description="Basic and acidic residues" evidence="1">
    <location>
        <begin position="351"/>
        <end position="366"/>
    </location>
</feature>
<feature type="region of interest" description="Disordered" evidence="1">
    <location>
        <begin position="328"/>
        <end position="366"/>
    </location>
</feature>
<dbReference type="SUPFAM" id="SSF48317">
    <property type="entry name" value="Acid phosphatase/Vanadium-dependent haloperoxidase"/>
    <property type="match status" value="1"/>
</dbReference>
<feature type="domain" description="Phosphatidic acid phosphatase type 2/haloperoxidase" evidence="3">
    <location>
        <begin position="178"/>
        <end position="307"/>
    </location>
</feature>
<evidence type="ECO:0000313" key="4">
    <source>
        <dbReference type="EMBL" id="CAD8654033.1"/>
    </source>
</evidence>
<evidence type="ECO:0000256" key="1">
    <source>
        <dbReference type="SAM" id="MobiDB-lite"/>
    </source>
</evidence>
<keyword evidence="2" id="KW-0812">Transmembrane</keyword>
<gene>
    <name evidence="4" type="ORF">POBO1169_LOCUS3263</name>
</gene>
<protein>
    <recommendedName>
        <fullName evidence="3">Phosphatidic acid phosphatase type 2/haloperoxidase domain-containing protein</fullName>
    </recommendedName>
</protein>
<dbReference type="InterPro" id="IPR000326">
    <property type="entry name" value="PAP2/HPO"/>
</dbReference>
<keyword evidence="2" id="KW-0472">Membrane</keyword>
<dbReference type="GO" id="GO:0042392">
    <property type="term" value="F:sphingosine-1-phosphate phosphatase activity"/>
    <property type="evidence" value="ECO:0007669"/>
    <property type="project" value="TreeGrafter"/>
</dbReference>
<dbReference type="PANTHER" id="PTHR14969">
    <property type="entry name" value="SPHINGOSINE-1-PHOSPHATE PHOSPHOHYDROLASE"/>
    <property type="match status" value="1"/>
</dbReference>
<feature type="transmembrane region" description="Helical" evidence="2">
    <location>
        <begin position="293"/>
        <end position="314"/>
    </location>
</feature>
<dbReference type="EMBL" id="HBFA01006308">
    <property type="protein sequence ID" value="CAD8654033.1"/>
    <property type="molecule type" value="Transcribed_RNA"/>
</dbReference>
<dbReference type="Pfam" id="PF01569">
    <property type="entry name" value="PAP2"/>
    <property type="match status" value="1"/>
</dbReference>
<feature type="transmembrane region" description="Helical" evidence="2">
    <location>
        <begin position="133"/>
        <end position="151"/>
    </location>
</feature>
<name>A0A7S0QQN1_9CHLO</name>
<dbReference type="InterPro" id="IPR036938">
    <property type="entry name" value="PAP2/HPO_sf"/>
</dbReference>
<evidence type="ECO:0000256" key="2">
    <source>
        <dbReference type="SAM" id="Phobius"/>
    </source>
</evidence>
<dbReference type="Gene3D" id="1.20.144.10">
    <property type="entry name" value="Phosphatidic acid phosphatase type 2/haloperoxidase"/>
    <property type="match status" value="1"/>
</dbReference>
<sequence length="366" mass="38914">MVPSSVAHNQPMRVQCSSKLRRFSLRVSAPCGQRPRLQRCVVRSQAQNSEENSSSDNGNYNIGTYFKRSYKVAPWVVDGKGLAVATVGLAVLGADLMGPQLLANGPDMAIHTYVKTHSTTEQLLWWDREGSNWPYIASIAGSSVVLLAALLSKNNGKAFRAAVLSQIAFSNCAASVVSSDPALTNALKSFFHRARPSTLHSTFSFPSGHTTASAFLAGMLIWVVLPLVLGPNACDSDVDASEESSTNQPAEERQLEQLIGPGGAYLQMAVWGGLVSWTAAGRMLADVHWLSDTMAGACLGFGVASALAMSLGFVEETWQDKVTPALKGIGAGGKDETPAVTPIVEPTETTSAKEKTEARSDVKSKV</sequence>
<evidence type="ECO:0000259" key="3">
    <source>
        <dbReference type="Pfam" id="PF01569"/>
    </source>
</evidence>
<organism evidence="4">
    <name type="scientific">Pyramimonas obovata</name>
    <dbReference type="NCBI Taxonomy" id="1411642"/>
    <lineage>
        <taxon>Eukaryota</taxon>
        <taxon>Viridiplantae</taxon>
        <taxon>Chlorophyta</taxon>
        <taxon>Pyramimonadophyceae</taxon>
        <taxon>Pyramimonadales</taxon>
        <taxon>Pyramimonadaceae</taxon>
        <taxon>Pyramimonas</taxon>
        <taxon>Pyramimonas incertae sedis</taxon>
    </lineage>
</organism>
<accession>A0A7S0QQN1</accession>
<feature type="transmembrane region" description="Helical" evidence="2">
    <location>
        <begin position="210"/>
        <end position="229"/>
    </location>
</feature>
<dbReference type="AlphaFoldDB" id="A0A7S0QQN1"/>